<keyword evidence="3" id="KW-0347">Helicase</keyword>
<gene>
    <name evidence="6" type="ORF">S06H3_25048</name>
</gene>
<keyword evidence="1" id="KW-0547">Nucleotide-binding</keyword>
<dbReference type="EMBL" id="BARV01014247">
    <property type="protein sequence ID" value="GAI30586.1"/>
    <property type="molecule type" value="Genomic_DNA"/>
</dbReference>
<feature type="non-terminal residue" evidence="6">
    <location>
        <position position="74"/>
    </location>
</feature>
<dbReference type="AlphaFoldDB" id="X1NK41"/>
<comment type="caution">
    <text evidence="6">The sequence shown here is derived from an EMBL/GenBank/DDBJ whole genome shotgun (WGS) entry which is preliminary data.</text>
</comment>
<accession>X1NK41</accession>
<dbReference type="PANTHER" id="PTHR12131">
    <property type="entry name" value="ATP-DEPENDENT RNA AND DNA HELICASE"/>
    <property type="match status" value="1"/>
</dbReference>
<dbReference type="InterPro" id="IPR001650">
    <property type="entry name" value="Helicase_C-like"/>
</dbReference>
<dbReference type="GO" id="GO:0004386">
    <property type="term" value="F:helicase activity"/>
    <property type="evidence" value="ECO:0007669"/>
    <property type="project" value="UniProtKB-KW"/>
</dbReference>
<proteinExistence type="predicted"/>
<evidence type="ECO:0000313" key="6">
    <source>
        <dbReference type="EMBL" id="GAI30586.1"/>
    </source>
</evidence>
<dbReference type="Pfam" id="PF00271">
    <property type="entry name" value="Helicase_C"/>
    <property type="match status" value="1"/>
</dbReference>
<dbReference type="SUPFAM" id="SSF52540">
    <property type="entry name" value="P-loop containing nucleoside triphosphate hydrolases"/>
    <property type="match status" value="1"/>
</dbReference>
<keyword evidence="4" id="KW-0067">ATP-binding</keyword>
<dbReference type="PANTHER" id="PTHR12131:SF1">
    <property type="entry name" value="ATP-DEPENDENT RNA HELICASE SUPV3L1, MITOCHONDRIAL-RELATED"/>
    <property type="match status" value="1"/>
</dbReference>
<sequence length="74" mass="8122">RRDVLMLRDQIAQDGHSVSVIYGALPPEVRRREAERFAVGASDVLVATDAIGMGLNLPIRRVLFSTLEKFDGVG</sequence>
<name>X1NK41_9ZZZZ</name>
<evidence type="ECO:0000256" key="1">
    <source>
        <dbReference type="ARBA" id="ARBA00022741"/>
    </source>
</evidence>
<feature type="non-terminal residue" evidence="6">
    <location>
        <position position="1"/>
    </location>
</feature>
<dbReference type="GO" id="GO:0045025">
    <property type="term" value="C:mitochondrial degradosome"/>
    <property type="evidence" value="ECO:0007669"/>
    <property type="project" value="TreeGrafter"/>
</dbReference>
<dbReference type="PROSITE" id="PS51194">
    <property type="entry name" value="HELICASE_CTER"/>
    <property type="match status" value="1"/>
</dbReference>
<dbReference type="InterPro" id="IPR027417">
    <property type="entry name" value="P-loop_NTPase"/>
</dbReference>
<evidence type="ECO:0000256" key="4">
    <source>
        <dbReference type="ARBA" id="ARBA00022840"/>
    </source>
</evidence>
<dbReference type="GO" id="GO:0005524">
    <property type="term" value="F:ATP binding"/>
    <property type="evidence" value="ECO:0007669"/>
    <property type="project" value="UniProtKB-KW"/>
</dbReference>
<protein>
    <recommendedName>
        <fullName evidence="5">Helicase C-terminal domain-containing protein</fullName>
    </recommendedName>
</protein>
<organism evidence="6">
    <name type="scientific">marine sediment metagenome</name>
    <dbReference type="NCBI Taxonomy" id="412755"/>
    <lineage>
        <taxon>unclassified sequences</taxon>
        <taxon>metagenomes</taxon>
        <taxon>ecological metagenomes</taxon>
    </lineage>
</organism>
<dbReference type="GO" id="GO:0000965">
    <property type="term" value="P:mitochondrial RNA 3'-end processing"/>
    <property type="evidence" value="ECO:0007669"/>
    <property type="project" value="TreeGrafter"/>
</dbReference>
<reference evidence="6" key="1">
    <citation type="journal article" date="2014" name="Front. Microbiol.">
        <title>High frequency of phylogenetically diverse reductive dehalogenase-homologous genes in deep subseafloor sedimentary metagenomes.</title>
        <authorList>
            <person name="Kawai M."/>
            <person name="Futagami T."/>
            <person name="Toyoda A."/>
            <person name="Takaki Y."/>
            <person name="Nishi S."/>
            <person name="Hori S."/>
            <person name="Arai W."/>
            <person name="Tsubouchi T."/>
            <person name="Morono Y."/>
            <person name="Uchiyama I."/>
            <person name="Ito T."/>
            <person name="Fujiyama A."/>
            <person name="Inagaki F."/>
            <person name="Takami H."/>
        </authorList>
    </citation>
    <scope>NUCLEOTIDE SEQUENCE</scope>
    <source>
        <strain evidence="6">Expedition CK06-06</strain>
    </source>
</reference>
<evidence type="ECO:0000256" key="3">
    <source>
        <dbReference type="ARBA" id="ARBA00022806"/>
    </source>
</evidence>
<feature type="domain" description="Helicase C-terminal" evidence="5">
    <location>
        <begin position="1"/>
        <end position="74"/>
    </location>
</feature>
<dbReference type="Gene3D" id="3.40.50.300">
    <property type="entry name" value="P-loop containing nucleotide triphosphate hydrolases"/>
    <property type="match status" value="1"/>
</dbReference>
<dbReference type="SMART" id="SM00490">
    <property type="entry name" value="HELICc"/>
    <property type="match status" value="1"/>
</dbReference>
<evidence type="ECO:0000259" key="5">
    <source>
        <dbReference type="PROSITE" id="PS51194"/>
    </source>
</evidence>
<dbReference type="InterPro" id="IPR050699">
    <property type="entry name" value="RNA-DNA_Helicase"/>
</dbReference>
<evidence type="ECO:0000256" key="2">
    <source>
        <dbReference type="ARBA" id="ARBA00022801"/>
    </source>
</evidence>
<keyword evidence="2" id="KW-0378">Hydrolase</keyword>
<dbReference type="GO" id="GO:0016787">
    <property type="term" value="F:hydrolase activity"/>
    <property type="evidence" value="ECO:0007669"/>
    <property type="project" value="UniProtKB-KW"/>
</dbReference>